<comment type="caution">
    <text evidence="1">The sequence shown here is derived from an EMBL/GenBank/DDBJ whole genome shotgun (WGS) entry which is preliminary data.</text>
</comment>
<evidence type="ECO:0000313" key="2">
    <source>
        <dbReference type="Proteomes" id="UP000237347"/>
    </source>
</evidence>
<keyword evidence="2" id="KW-1185">Reference proteome</keyword>
<evidence type="ECO:0000313" key="1">
    <source>
        <dbReference type="EMBL" id="KAK7816912.1"/>
    </source>
</evidence>
<proteinExistence type="predicted"/>
<accession>A0AAW0IRH0</accession>
<name>A0AAW0IRH0_QUESU</name>
<dbReference type="EMBL" id="PKMF04000914">
    <property type="protein sequence ID" value="KAK7816912.1"/>
    <property type="molecule type" value="Genomic_DNA"/>
</dbReference>
<dbReference type="Proteomes" id="UP000237347">
    <property type="component" value="Unassembled WGS sequence"/>
</dbReference>
<protein>
    <submittedName>
        <fullName evidence="1">Uncharacterized protein</fullName>
    </submittedName>
</protein>
<organism evidence="1 2">
    <name type="scientific">Quercus suber</name>
    <name type="common">Cork oak</name>
    <dbReference type="NCBI Taxonomy" id="58331"/>
    <lineage>
        <taxon>Eukaryota</taxon>
        <taxon>Viridiplantae</taxon>
        <taxon>Streptophyta</taxon>
        <taxon>Embryophyta</taxon>
        <taxon>Tracheophyta</taxon>
        <taxon>Spermatophyta</taxon>
        <taxon>Magnoliopsida</taxon>
        <taxon>eudicotyledons</taxon>
        <taxon>Gunneridae</taxon>
        <taxon>Pentapetalae</taxon>
        <taxon>rosids</taxon>
        <taxon>fabids</taxon>
        <taxon>Fagales</taxon>
        <taxon>Fagaceae</taxon>
        <taxon>Quercus</taxon>
    </lineage>
</organism>
<dbReference type="AlphaFoldDB" id="A0AAW0IRH0"/>
<reference evidence="1 2" key="1">
    <citation type="journal article" date="2018" name="Sci. Data">
        <title>The draft genome sequence of cork oak.</title>
        <authorList>
            <person name="Ramos A.M."/>
            <person name="Usie A."/>
            <person name="Barbosa P."/>
            <person name="Barros P.M."/>
            <person name="Capote T."/>
            <person name="Chaves I."/>
            <person name="Simoes F."/>
            <person name="Abreu I."/>
            <person name="Carrasquinho I."/>
            <person name="Faro C."/>
            <person name="Guimaraes J.B."/>
            <person name="Mendonca D."/>
            <person name="Nobrega F."/>
            <person name="Rodrigues L."/>
            <person name="Saibo N.J.M."/>
            <person name="Varela M.C."/>
            <person name="Egas C."/>
            <person name="Matos J."/>
            <person name="Miguel C.M."/>
            <person name="Oliveira M.M."/>
            <person name="Ricardo C.P."/>
            <person name="Goncalves S."/>
        </authorList>
    </citation>
    <scope>NUCLEOTIDE SEQUENCE [LARGE SCALE GENOMIC DNA]</scope>
    <source>
        <strain evidence="2">cv. HL8</strain>
    </source>
</reference>
<gene>
    <name evidence="1" type="ORF">CFP56_043548</name>
</gene>
<sequence>MATKYDGTTVDICNLLSHIFIHLLLKRGEERSVGRFLEQKSVAKDSAVSKDAKVCQKRFQAS</sequence>